<accession>A0ABZ0HUZ1</accession>
<dbReference type="Proteomes" id="UP001626536">
    <property type="component" value="Chromosome"/>
</dbReference>
<gene>
    <name evidence="1" type="ORF">RZS28_05425</name>
</gene>
<proteinExistence type="predicted"/>
<organism evidence="1 2">
    <name type="scientific">Methylocapsa polymorpha</name>
    <dbReference type="NCBI Taxonomy" id="3080828"/>
    <lineage>
        <taxon>Bacteria</taxon>
        <taxon>Pseudomonadati</taxon>
        <taxon>Pseudomonadota</taxon>
        <taxon>Alphaproteobacteria</taxon>
        <taxon>Hyphomicrobiales</taxon>
        <taxon>Beijerinckiaceae</taxon>
        <taxon>Methylocapsa</taxon>
    </lineage>
</organism>
<evidence type="ECO:0000313" key="1">
    <source>
        <dbReference type="EMBL" id="WOJ90731.1"/>
    </source>
</evidence>
<dbReference type="EMBL" id="CP136862">
    <property type="protein sequence ID" value="WOJ90731.1"/>
    <property type="molecule type" value="Genomic_DNA"/>
</dbReference>
<protein>
    <submittedName>
        <fullName evidence="1">Uncharacterized protein</fullName>
    </submittedName>
</protein>
<sequence length="115" mass="13014">MDRPLQIVFRDIERRTFPARLVRERAQRLEHFHSHIIGCRVVAEASPRGPKAAPQPIAVAVEVEVPGRRKIIAKSDVGRHGGRGRPSGVINRVFDSVQRQLEELSAILRGDIKRR</sequence>
<dbReference type="Gene3D" id="3.30.160.100">
    <property type="entry name" value="Ribosome hibernation promotion factor-like"/>
    <property type="match status" value="1"/>
</dbReference>
<name>A0ABZ0HUZ1_9HYPH</name>
<dbReference type="RefSeq" id="WP_407340316.1">
    <property type="nucleotide sequence ID" value="NZ_CP136862.1"/>
</dbReference>
<dbReference type="SUPFAM" id="SSF69754">
    <property type="entry name" value="Ribosome binding protein Y (YfiA homologue)"/>
    <property type="match status" value="1"/>
</dbReference>
<dbReference type="InterPro" id="IPR036567">
    <property type="entry name" value="RHF-like"/>
</dbReference>
<reference evidence="1 2" key="1">
    <citation type="submission" date="2023-10" db="EMBL/GenBank/DDBJ databases">
        <title>Novel methanotroph of the genus Methylocapsa from a subarctic wetland.</title>
        <authorList>
            <person name="Belova S.E."/>
            <person name="Oshkin I.Y."/>
            <person name="Miroshnikov K."/>
            <person name="Dedysh S.N."/>
        </authorList>
    </citation>
    <scope>NUCLEOTIDE SEQUENCE [LARGE SCALE GENOMIC DNA]</scope>
    <source>
        <strain evidence="1 2">RX1</strain>
    </source>
</reference>
<keyword evidence="2" id="KW-1185">Reference proteome</keyword>
<evidence type="ECO:0000313" key="2">
    <source>
        <dbReference type="Proteomes" id="UP001626536"/>
    </source>
</evidence>